<gene>
    <name evidence="1" type="ORF">OIU84_025541</name>
</gene>
<comment type="caution">
    <text evidence="1">The sequence shown here is derived from an EMBL/GenBank/DDBJ whole genome shotgun (WGS) entry which is preliminary data.</text>
</comment>
<sequence length="130" mass="14108">MERDELDLHRESYGPVQDHMMDTSTISEPSSLFFFGWAGSILGPSFAPSNFKAKAQFRALAAAAISVLLLRKQYRLQAPTLIFAAMADRGAGGERGALPLGSAAQVENAEDEVVAAVLAVMRREKWIPVT</sequence>
<reference evidence="1 2" key="1">
    <citation type="journal article" date="2023" name="Int. J. Mol. Sci.">
        <title>De Novo Assembly and Annotation of 11 Diverse Shrub Willow (Salix) Genomes Reveals Novel Gene Organization in Sex-Linked Regions.</title>
        <authorList>
            <person name="Hyden B."/>
            <person name="Feng K."/>
            <person name="Yates T.B."/>
            <person name="Jawdy S."/>
            <person name="Cereghino C."/>
            <person name="Smart L.B."/>
            <person name="Muchero W."/>
        </authorList>
    </citation>
    <scope>NUCLEOTIDE SEQUENCE [LARGE SCALE GENOMIC DNA]</scope>
    <source>
        <tissue evidence="1">Shoot tip</tissue>
    </source>
</reference>
<accession>A0AAD6KJS1</accession>
<evidence type="ECO:0000313" key="1">
    <source>
        <dbReference type="EMBL" id="KAJ6424787.1"/>
    </source>
</evidence>
<dbReference type="Proteomes" id="UP001162972">
    <property type="component" value="Chromosome 16"/>
</dbReference>
<organism evidence="1 2">
    <name type="scientific">Salix udensis</name>
    <dbReference type="NCBI Taxonomy" id="889485"/>
    <lineage>
        <taxon>Eukaryota</taxon>
        <taxon>Viridiplantae</taxon>
        <taxon>Streptophyta</taxon>
        <taxon>Embryophyta</taxon>
        <taxon>Tracheophyta</taxon>
        <taxon>Spermatophyta</taxon>
        <taxon>Magnoliopsida</taxon>
        <taxon>eudicotyledons</taxon>
        <taxon>Gunneridae</taxon>
        <taxon>Pentapetalae</taxon>
        <taxon>rosids</taxon>
        <taxon>fabids</taxon>
        <taxon>Malpighiales</taxon>
        <taxon>Salicaceae</taxon>
        <taxon>Saliceae</taxon>
        <taxon>Salix</taxon>
    </lineage>
</organism>
<dbReference type="EMBL" id="JAPFFJ010000006">
    <property type="protein sequence ID" value="KAJ6424787.1"/>
    <property type="molecule type" value="Genomic_DNA"/>
</dbReference>
<keyword evidence="2" id="KW-1185">Reference proteome</keyword>
<dbReference type="AlphaFoldDB" id="A0AAD6KJS1"/>
<evidence type="ECO:0000313" key="2">
    <source>
        <dbReference type="Proteomes" id="UP001162972"/>
    </source>
</evidence>
<proteinExistence type="predicted"/>
<protein>
    <submittedName>
        <fullName evidence="1">Uncharacterized protein</fullName>
    </submittedName>
</protein>
<name>A0AAD6KJS1_9ROSI</name>